<evidence type="ECO:0000313" key="9">
    <source>
        <dbReference type="Proteomes" id="UP000028501"/>
    </source>
</evidence>
<feature type="binding site" evidence="7">
    <location>
        <position position="10"/>
    </location>
    <ligand>
        <name>ATP</name>
        <dbReference type="ChEBI" id="CHEBI:30616"/>
    </ligand>
</feature>
<dbReference type="InterPro" id="IPR020618">
    <property type="entry name" value="Adenyl_kinase_AK6"/>
</dbReference>
<keyword evidence="4 7" id="KW-0547">Nucleotide-binding</keyword>
<keyword evidence="3 7" id="KW-0808">Transferase</keyword>
<gene>
    <name evidence="8" type="ORF">AFULGI_00022650</name>
</gene>
<evidence type="ECO:0000256" key="3">
    <source>
        <dbReference type="ARBA" id="ARBA00022679"/>
    </source>
</evidence>
<sequence>MLIALTGTPGTGKSSVAERLRERGYKVATVVELAEKHGCIIDEEDGEIVIDVESLAARIDFEGIVEGHLSHLLKPDVAIVLRCNPAVLRERLKGRNWSEEKLLENLEAEMLDVILVEALEHASEVYEIDTTEMSLEEVIEAVEAIIRGDREARKRYKPGGIDWLSELEDRIEEFMRKV</sequence>
<keyword evidence="6 7" id="KW-0067">ATP-binding</keyword>
<evidence type="ECO:0000313" key="8">
    <source>
        <dbReference type="EMBL" id="AIG98991.1"/>
    </source>
</evidence>
<dbReference type="GO" id="GO:0016887">
    <property type="term" value="F:ATP hydrolysis activity"/>
    <property type="evidence" value="ECO:0007669"/>
    <property type="project" value="InterPro"/>
</dbReference>
<reference evidence="8 9" key="1">
    <citation type="submission" date="2013-07" db="EMBL/GenBank/DDBJ databases">
        <title>Genome of Archaeoglobus fulgidus.</title>
        <authorList>
            <person name="Fiebig A."/>
            <person name="Birkeland N.-K."/>
        </authorList>
    </citation>
    <scope>NUCLEOTIDE SEQUENCE [LARGE SCALE GENOMIC DNA]</scope>
    <source>
        <strain evidence="8 9">DSM 8774</strain>
    </source>
</reference>
<evidence type="ECO:0000256" key="5">
    <source>
        <dbReference type="ARBA" id="ARBA00022777"/>
    </source>
</evidence>
<evidence type="ECO:0000256" key="7">
    <source>
        <dbReference type="HAMAP-Rule" id="MF_00039"/>
    </source>
</evidence>
<evidence type="ECO:0000256" key="2">
    <source>
        <dbReference type="ARBA" id="ARBA00022552"/>
    </source>
</evidence>
<feature type="binding site" evidence="7">
    <location>
        <position position="13"/>
    </location>
    <ligand>
        <name>ATP</name>
        <dbReference type="ChEBI" id="CHEBI:30616"/>
    </ligand>
</feature>
<dbReference type="EMBL" id="CP006577">
    <property type="protein sequence ID" value="AIG98991.1"/>
    <property type="molecule type" value="Genomic_DNA"/>
</dbReference>
<comment type="function">
    <text evidence="7">Broad-specificity nucleoside monophosphate (NMP) kinase that catalyzes the reversible transfer of the terminal phosphate group between nucleoside triphosphates and monophosphates. Has also ATPase activity. Involved in the late maturation steps of the 30S ribosomal particles, specifically 16S rRNA maturation. While NMP activity is not required for ribosome maturation, ATPase activity is. Associates transiently with small ribosomal subunit protein uS11. ATP hydrolysis breaks the interaction with uS11. May temporarily remove uS11 from the ribosome to enable a conformational change of the ribosomal RNA that is needed for the final maturation step of the small ribosomal subunit.</text>
</comment>
<evidence type="ECO:0000256" key="6">
    <source>
        <dbReference type="ARBA" id="ARBA00022840"/>
    </source>
</evidence>
<dbReference type="GO" id="GO:0006364">
    <property type="term" value="P:rRNA processing"/>
    <property type="evidence" value="ECO:0007669"/>
    <property type="project" value="UniProtKB-KW"/>
</dbReference>
<dbReference type="PANTHER" id="PTHR12595">
    <property type="entry name" value="POS9-ACTIVATING FACTOR FAP7-RELATED"/>
    <property type="match status" value="1"/>
</dbReference>
<dbReference type="GeneID" id="24795747"/>
<organism evidence="8 9">
    <name type="scientific">Archaeoglobus fulgidus DSM 8774</name>
    <dbReference type="NCBI Taxonomy" id="1344584"/>
    <lineage>
        <taxon>Archaea</taxon>
        <taxon>Methanobacteriati</taxon>
        <taxon>Methanobacteriota</taxon>
        <taxon>Archaeoglobi</taxon>
        <taxon>Archaeoglobales</taxon>
        <taxon>Archaeoglobaceae</taxon>
        <taxon>Archaeoglobus</taxon>
    </lineage>
</organism>
<name>A0A075WG54_ARCFL</name>
<protein>
    <recommendedName>
        <fullName evidence="7">Putative adenylate kinase</fullName>
        <shortName evidence="7">AK</shortName>
        <ecNumber evidence="7">2.7.4.3</ecNumber>
    </recommendedName>
    <alternativeName>
        <fullName evidence="7">ATP-AMP transphosphorylase</fullName>
    </alternativeName>
</protein>
<evidence type="ECO:0000256" key="1">
    <source>
        <dbReference type="ARBA" id="ARBA00022517"/>
    </source>
</evidence>
<keyword evidence="1 7" id="KW-0690">Ribosome biogenesis</keyword>
<keyword evidence="5 7" id="KW-0418">Kinase</keyword>
<comment type="catalytic activity">
    <reaction evidence="7">
        <text>ATP + H2O = ADP + phosphate + H(+)</text>
        <dbReference type="Rhea" id="RHEA:13065"/>
        <dbReference type="ChEBI" id="CHEBI:15377"/>
        <dbReference type="ChEBI" id="CHEBI:15378"/>
        <dbReference type="ChEBI" id="CHEBI:30616"/>
        <dbReference type="ChEBI" id="CHEBI:43474"/>
        <dbReference type="ChEBI" id="CHEBI:456216"/>
    </reaction>
</comment>
<keyword evidence="2 7" id="KW-0698">rRNA processing</keyword>
<dbReference type="HOGENOM" id="CLU_079096_0_1_2"/>
<dbReference type="EC" id="2.7.4.3" evidence="7"/>
<feature type="binding site" evidence="7">
    <location>
        <position position="95"/>
    </location>
    <ligand>
        <name>ATP</name>
        <dbReference type="ChEBI" id="CHEBI:30616"/>
    </ligand>
</feature>
<comment type="subunit">
    <text evidence="7">Interacts with uS11. Not a structural component of 40S pre-ribosomes, but transiently interacts with them by binding to uS11.</text>
</comment>
<comment type="caution">
    <text evidence="7">Lacks conserved residue(s) required for the propagation of feature annotation.</text>
</comment>
<dbReference type="Pfam" id="PF13238">
    <property type="entry name" value="AAA_18"/>
    <property type="match status" value="1"/>
</dbReference>
<proteinExistence type="inferred from homology"/>
<dbReference type="Proteomes" id="UP000028501">
    <property type="component" value="Chromosome"/>
</dbReference>
<comment type="similarity">
    <text evidence="7">Belongs to the adenylate kinase family. AK6 subfamily.</text>
</comment>
<comment type="catalytic activity">
    <reaction evidence="7">
        <text>AMP + ATP = 2 ADP</text>
        <dbReference type="Rhea" id="RHEA:12973"/>
        <dbReference type="ChEBI" id="CHEBI:30616"/>
        <dbReference type="ChEBI" id="CHEBI:456215"/>
        <dbReference type="ChEBI" id="CHEBI:456216"/>
        <dbReference type="EC" id="2.7.4.3"/>
    </reaction>
</comment>
<feature type="binding site" evidence="7">
    <location>
        <position position="12"/>
    </location>
    <ligand>
        <name>ATP</name>
        <dbReference type="ChEBI" id="CHEBI:30616"/>
    </ligand>
</feature>
<dbReference type="InterPro" id="IPR027417">
    <property type="entry name" value="P-loop_NTPase"/>
</dbReference>
<feature type="binding site" evidence="7">
    <location>
        <position position="14"/>
    </location>
    <ligand>
        <name>ATP</name>
        <dbReference type="ChEBI" id="CHEBI:30616"/>
    </ligand>
</feature>
<dbReference type="GO" id="GO:0042274">
    <property type="term" value="P:ribosomal small subunit biogenesis"/>
    <property type="evidence" value="ECO:0007669"/>
    <property type="project" value="UniProtKB-UniRule"/>
</dbReference>
<accession>A0A075WG54</accession>
<dbReference type="GO" id="GO:0005524">
    <property type="term" value="F:ATP binding"/>
    <property type="evidence" value="ECO:0007669"/>
    <property type="project" value="UniProtKB-UniRule"/>
</dbReference>
<dbReference type="HAMAP" id="MF_00039">
    <property type="entry name" value="Adenylate_kinase_AK6"/>
    <property type="match status" value="1"/>
</dbReference>
<dbReference type="AlphaFoldDB" id="A0A075WG54"/>
<dbReference type="SMR" id="A0A075WG54"/>
<dbReference type="RefSeq" id="WP_010879493.1">
    <property type="nucleotide sequence ID" value="NZ_CP006577.1"/>
</dbReference>
<feature type="region of interest" description="LID" evidence="7">
    <location>
        <begin position="94"/>
        <end position="104"/>
    </location>
</feature>
<dbReference type="PANTHER" id="PTHR12595:SF0">
    <property type="entry name" value="ADENYLATE KINASE ISOENZYME 6"/>
    <property type="match status" value="1"/>
</dbReference>
<dbReference type="KEGG" id="afg:AFULGI_00022650"/>
<dbReference type="GO" id="GO:0004017">
    <property type="term" value="F:AMP kinase activity"/>
    <property type="evidence" value="ECO:0007669"/>
    <property type="project" value="UniProtKB-UniRule"/>
</dbReference>
<evidence type="ECO:0000256" key="4">
    <source>
        <dbReference type="ARBA" id="ARBA00022741"/>
    </source>
</evidence>
<dbReference type="Gene3D" id="3.40.50.300">
    <property type="entry name" value="P-loop containing nucleotide triphosphate hydrolases"/>
    <property type="match status" value="1"/>
</dbReference>
<feature type="binding site" evidence="7">
    <location>
        <position position="15"/>
    </location>
    <ligand>
        <name>ATP</name>
        <dbReference type="ChEBI" id="CHEBI:30616"/>
    </ligand>
</feature>
<dbReference type="SUPFAM" id="SSF52540">
    <property type="entry name" value="P-loop containing nucleoside triphosphate hydrolases"/>
    <property type="match status" value="1"/>
</dbReference>